<accession>A0ABX9RFC3</accession>
<keyword evidence="2" id="KW-1185">Reference proteome</keyword>
<evidence type="ECO:0000313" key="2">
    <source>
        <dbReference type="Proteomes" id="UP000271548"/>
    </source>
</evidence>
<organism evidence="1 2">
    <name type="scientific">Micromonospora musae</name>
    <dbReference type="NCBI Taxonomy" id="1894970"/>
    <lineage>
        <taxon>Bacteria</taxon>
        <taxon>Bacillati</taxon>
        <taxon>Actinomycetota</taxon>
        <taxon>Actinomycetes</taxon>
        <taxon>Micromonosporales</taxon>
        <taxon>Micromonosporaceae</taxon>
        <taxon>Micromonospora</taxon>
    </lineage>
</organism>
<evidence type="ECO:0000313" key="1">
    <source>
        <dbReference type="EMBL" id="RKN22117.1"/>
    </source>
</evidence>
<gene>
    <name evidence="1" type="ORF">D7147_05190</name>
</gene>
<evidence type="ECO:0008006" key="3">
    <source>
        <dbReference type="Google" id="ProtNLM"/>
    </source>
</evidence>
<reference evidence="1 2" key="1">
    <citation type="submission" date="2018-09" db="EMBL/GenBank/DDBJ databases">
        <title>Micromonospora sp. nov. MS1-9, isolated from a root of Musa sp.</title>
        <authorList>
            <person name="Kuncharoen N."/>
            <person name="Kudo T."/>
            <person name="Ohkuma M."/>
            <person name="Yuki M."/>
            <person name="Tanasupawat S."/>
        </authorList>
    </citation>
    <scope>NUCLEOTIDE SEQUENCE [LARGE SCALE GENOMIC DNA]</scope>
    <source>
        <strain evidence="1 2">NGC1-4</strain>
    </source>
</reference>
<dbReference type="Proteomes" id="UP000271548">
    <property type="component" value="Unassembled WGS sequence"/>
</dbReference>
<sequence>MLAVVAVVTAGCASPSSPLPEEQDMPGVWCGSEQEILTLKADDTFEITRLSKTHLDELLGDPNYVDGYRIRMEFDGVAPTSGSGTWSFRVTTQGWPFLDLSYHSLDGKKSSDVLELGVDHDEEKPALVIYDGNRDNSWLSWFHKCDMPAPTGSPAG</sequence>
<proteinExistence type="predicted"/>
<name>A0ABX9RFC3_9ACTN</name>
<dbReference type="EMBL" id="RAZS01000002">
    <property type="protein sequence ID" value="RKN22117.1"/>
    <property type="molecule type" value="Genomic_DNA"/>
</dbReference>
<comment type="caution">
    <text evidence="1">The sequence shown here is derived from an EMBL/GenBank/DDBJ whole genome shotgun (WGS) entry which is preliminary data.</text>
</comment>
<protein>
    <recommendedName>
        <fullName evidence="3">Lipoprotein</fullName>
    </recommendedName>
</protein>